<dbReference type="InterPro" id="IPR001387">
    <property type="entry name" value="Cro/C1-type_HTH"/>
</dbReference>
<accession>A0A0R2MRD2</accession>
<keyword evidence="3" id="KW-1185">Reference proteome</keyword>
<dbReference type="InterPro" id="IPR010982">
    <property type="entry name" value="Lambda_DNA-bd_dom_sf"/>
</dbReference>
<dbReference type="GO" id="GO:0003677">
    <property type="term" value="F:DNA binding"/>
    <property type="evidence" value="ECO:0007669"/>
    <property type="project" value="InterPro"/>
</dbReference>
<reference evidence="2 3" key="1">
    <citation type="journal article" date="2015" name="Genome Announc.">
        <title>Expanding the biotechnology potential of lactobacilli through comparative genomics of 213 strains and associated genera.</title>
        <authorList>
            <person name="Sun Z."/>
            <person name="Harris H.M."/>
            <person name="McCann A."/>
            <person name="Guo C."/>
            <person name="Argimon S."/>
            <person name="Zhang W."/>
            <person name="Yang X."/>
            <person name="Jeffery I.B."/>
            <person name="Cooney J.C."/>
            <person name="Kagawa T.F."/>
            <person name="Liu W."/>
            <person name="Song Y."/>
            <person name="Salvetti E."/>
            <person name="Wrobel A."/>
            <person name="Rasinkangas P."/>
            <person name="Parkhill J."/>
            <person name="Rea M.C."/>
            <person name="O'Sullivan O."/>
            <person name="Ritari J."/>
            <person name="Douillard F.P."/>
            <person name="Paul Ross R."/>
            <person name="Yang R."/>
            <person name="Briner A.E."/>
            <person name="Felis G.E."/>
            <person name="de Vos W.M."/>
            <person name="Barrangou R."/>
            <person name="Klaenhammer T.R."/>
            <person name="Caufield P.W."/>
            <person name="Cui Y."/>
            <person name="Zhang H."/>
            <person name="O'Toole P.W."/>
        </authorList>
    </citation>
    <scope>NUCLEOTIDE SEQUENCE [LARGE SCALE GENOMIC DNA]</scope>
    <source>
        <strain evidence="2 3">DSM 24301</strain>
    </source>
</reference>
<dbReference type="PROSITE" id="PS50943">
    <property type="entry name" value="HTH_CROC1"/>
    <property type="match status" value="1"/>
</dbReference>
<organism evidence="2 3">
    <name type="scientific">Lacticaseibacillus saniviri JCM 17471 = DSM 24301</name>
    <dbReference type="NCBI Taxonomy" id="1293598"/>
    <lineage>
        <taxon>Bacteria</taxon>
        <taxon>Bacillati</taxon>
        <taxon>Bacillota</taxon>
        <taxon>Bacilli</taxon>
        <taxon>Lactobacillales</taxon>
        <taxon>Lactobacillaceae</taxon>
        <taxon>Lacticaseibacillus</taxon>
    </lineage>
</organism>
<evidence type="ECO:0000313" key="2">
    <source>
        <dbReference type="EMBL" id="KRO16180.1"/>
    </source>
</evidence>
<sequence length="77" mass="8849">MFNRPNAVPKLDTLYAIAEGFNISLTELLDFPPYNERPNGTSAAKQRDKWEELGNALTDEEKERVRRILIGDNEVEK</sequence>
<feature type="domain" description="HTH cro/C1-type" evidence="1">
    <location>
        <begin position="7"/>
        <end position="28"/>
    </location>
</feature>
<dbReference type="Gene3D" id="1.10.260.40">
    <property type="entry name" value="lambda repressor-like DNA-binding domains"/>
    <property type="match status" value="1"/>
</dbReference>
<name>A0A0R2MRD2_9LACO</name>
<comment type="caution">
    <text evidence="2">The sequence shown here is derived from an EMBL/GenBank/DDBJ whole genome shotgun (WGS) entry which is preliminary data.</text>
</comment>
<dbReference type="EMBL" id="JQCE01000048">
    <property type="protein sequence ID" value="KRO16180.1"/>
    <property type="molecule type" value="Genomic_DNA"/>
</dbReference>
<dbReference type="AlphaFoldDB" id="A0A0R2MRD2"/>
<dbReference type="PATRIC" id="fig|1293598.4.peg.1974"/>
<evidence type="ECO:0000259" key="1">
    <source>
        <dbReference type="PROSITE" id="PS50943"/>
    </source>
</evidence>
<evidence type="ECO:0000313" key="3">
    <source>
        <dbReference type="Proteomes" id="UP000050969"/>
    </source>
</evidence>
<gene>
    <name evidence="2" type="ORF">IV56_GL001896</name>
</gene>
<protein>
    <recommendedName>
        <fullName evidence="1">HTH cro/C1-type domain-containing protein</fullName>
    </recommendedName>
</protein>
<proteinExistence type="predicted"/>
<dbReference type="Proteomes" id="UP000050969">
    <property type="component" value="Unassembled WGS sequence"/>
</dbReference>
<dbReference type="STRING" id="1293598.IV56_GL001896"/>